<dbReference type="PIRSF" id="PIRSF016838">
    <property type="entry name" value="PafC"/>
    <property type="match status" value="1"/>
</dbReference>
<evidence type="ECO:0000256" key="1">
    <source>
        <dbReference type="ARBA" id="ARBA00023015"/>
    </source>
</evidence>
<keyword evidence="1" id="KW-0805">Transcription regulation</keyword>
<dbReference type="Gene3D" id="1.10.10.10">
    <property type="entry name" value="Winged helix-like DNA-binding domain superfamily/Winged helix DNA-binding domain"/>
    <property type="match status" value="1"/>
</dbReference>
<keyword evidence="6" id="KW-1185">Reference proteome</keyword>
<dbReference type="RefSeq" id="WP_331215088.1">
    <property type="nucleotide sequence ID" value="NZ_JAZGQK010000012.1"/>
</dbReference>
<dbReference type="InterPro" id="IPR001034">
    <property type="entry name" value="DeoR_HTH"/>
</dbReference>
<evidence type="ECO:0000256" key="2">
    <source>
        <dbReference type="ARBA" id="ARBA00023163"/>
    </source>
</evidence>
<organism evidence="5 6">
    <name type="scientific">Plantactinospora sonchi</name>
    <dbReference type="NCBI Taxonomy" id="1544735"/>
    <lineage>
        <taxon>Bacteria</taxon>
        <taxon>Bacillati</taxon>
        <taxon>Actinomycetota</taxon>
        <taxon>Actinomycetes</taxon>
        <taxon>Micromonosporales</taxon>
        <taxon>Micromonosporaceae</taxon>
        <taxon>Plantactinospora</taxon>
    </lineage>
</organism>
<dbReference type="InterPro" id="IPR013196">
    <property type="entry name" value="HTH_11"/>
</dbReference>
<dbReference type="InterPro" id="IPR036388">
    <property type="entry name" value="WH-like_DNA-bd_sf"/>
</dbReference>
<dbReference type="InterPro" id="IPR057727">
    <property type="entry name" value="WCX_dom"/>
</dbReference>
<dbReference type="InterPro" id="IPR036390">
    <property type="entry name" value="WH_DNA-bd_sf"/>
</dbReference>
<dbReference type="InterPro" id="IPR026881">
    <property type="entry name" value="WYL_dom"/>
</dbReference>
<feature type="domain" description="HTH deoR-type" evidence="4">
    <location>
        <begin position="2"/>
        <end position="57"/>
    </location>
</feature>
<feature type="region of interest" description="Disordered" evidence="3">
    <location>
        <begin position="196"/>
        <end position="222"/>
    </location>
</feature>
<reference evidence="5 6" key="1">
    <citation type="submission" date="2024-01" db="EMBL/GenBank/DDBJ databases">
        <title>Genome insights into Plantactinospora sonchi sp. nov.</title>
        <authorList>
            <person name="Wang L."/>
        </authorList>
    </citation>
    <scope>NUCLEOTIDE SEQUENCE [LARGE SCALE GENOMIC DNA]</scope>
    <source>
        <strain evidence="5 6">NEAU-QY2</strain>
    </source>
</reference>
<dbReference type="EMBL" id="JAZGQK010000012">
    <property type="protein sequence ID" value="MEE6259980.1"/>
    <property type="molecule type" value="Genomic_DNA"/>
</dbReference>
<dbReference type="InterPro" id="IPR028349">
    <property type="entry name" value="PafC-like"/>
</dbReference>
<sequence length="361" mass="39626">MRASRLVSLLLLLQTRGRMTAQDLSRVLEVSVRTIYRDVESLSAAGVPVYADRGPAGGYQLLGGYRTRLTGLTPDEAETLFLAGMPGPAAELGLGGVVTAAELKLRAALPDELGDRAGRIRDRFHLDAPGWFRRTEPVPHLAALATAVWAERVIEIRYRRWKAPRDVTRRLGPLGLVLKAGRWYLVARHLGPVPPAAPGGQAVPEPTAGTSGSRVAPDPGSADPLRAYRVGSVLDLEVLDEPFARPVDFDLAAFWAEWSRRYEESVYQAEAEVRIRAEALERMAFIFPPEMSRRARQAAGPVDDTGWLRTVVPIESIRHGHVELLKLGADVEVLAPPELRAAFAETARALHHHYHPDRPVG</sequence>
<dbReference type="PROSITE" id="PS51000">
    <property type="entry name" value="HTH_DEOR_2"/>
    <property type="match status" value="1"/>
</dbReference>
<gene>
    <name evidence="5" type="ORF">V1633_15930</name>
</gene>
<dbReference type="PANTHER" id="PTHR34580">
    <property type="match status" value="1"/>
</dbReference>
<evidence type="ECO:0000313" key="5">
    <source>
        <dbReference type="EMBL" id="MEE6259980.1"/>
    </source>
</evidence>
<name>A0ABU7RU00_9ACTN</name>
<dbReference type="Proteomes" id="UP001332243">
    <property type="component" value="Unassembled WGS sequence"/>
</dbReference>
<evidence type="ECO:0000313" key="6">
    <source>
        <dbReference type="Proteomes" id="UP001332243"/>
    </source>
</evidence>
<dbReference type="Pfam" id="PF25583">
    <property type="entry name" value="WCX"/>
    <property type="match status" value="1"/>
</dbReference>
<dbReference type="PROSITE" id="PS52050">
    <property type="entry name" value="WYL"/>
    <property type="match status" value="1"/>
</dbReference>
<evidence type="ECO:0000256" key="3">
    <source>
        <dbReference type="SAM" id="MobiDB-lite"/>
    </source>
</evidence>
<dbReference type="PANTHER" id="PTHR34580:SF1">
    <property type="entry name" value="PROTEIN PAFC"/>
    <property type="match status" value="1"/>
</dbReference>
<keyword evidence="2" id="KW-0804">Transcription</keyword>
<comment type="caution">
    <text evidence="5">The sequence shown here is derived from an EMBL/GenBank/DDBJ whole genome shotgun (WGS) entry which is preliminary data.</text>
</comment>
<dbReference type="Pfam" id="PF13280">
    <property type="entry name" value="WYL"/>
    <property type="match status" value="1"/>
</dbReference>
<dbReference type="Pfam" id="PF08279">
    <property type="entry name" value="HTH_11"/>
    <property type="match status" value="1"/>
</dbReference>
<dbReference type="InterPro" id="IPR051534">
    <property type="entry name" value="CBASS_pafABC_assoc_protein"/>
</dbReference>
<evidence type="ECO:0000259" key="4">
    <source>
        <dbReference type="PROSITE" id="PS51000"/>
    </source>
</evidence>
<protein>
    <submittedName>
        <fullName evidence="5">WYL domain-containing protein</fullName>
    </submittedName>
</protein>
<proteinExistence type="predicted"/>
<accession>A0ABU7RU00</accession>
<dbReference type="SUPFAM" id="SSF46785">
    <property type="entry name" value="Winged helix' DNA-binding domain"/>
    <property type="match status" value="1"/>
</dbReference>